<keyword evidence="2" id="KW-0812">Transmembrane</keyword>
<evidence type="ECO:0000256" key="4">
    <source>
        <dbReference type="ARBA" id="ARBA00023136"/>
    </source>
</evidence>
<name>A0A9P7YXJ9_9HELO</name>
<evidence type="ECO:0000256" key="5">
    <source>
        <dbReference type="SAM" id="MobiDB-lite"/>
    </source>
</evidence>
<dbReference type="PANTHER" id="PTHR28293">
    <property type="entry name" value="NUCLEAR RIM PROTEIN 1"/>
    <property type="match status" value="1"/>
</dbReference>
<gene>
    <name evidence="6" type="ORF">BJ878DRAFT_224650</name>
</gene>
<feature type="compositionally biased region" description="Basic and acidic residues" evidence="5">
    <location>
        <begin position="433"/>
        <end position="444"/>
    </location>
</feature>
<evidence type="ECO:0000256" key="1">
    <source>
        <dbReference type="ARBA" id="ARBA00004127"/>
    </source>
</evidence>
<feature type="region of interest" description="Disordered" evidence="5">
    <location>
        <begin position="353"/>
        <end position="377"/>
    </location>
</feature>
<comment type="caution">
    <text evidence="6">The sequence shown here is derived from an EMBL/GenBank/DDBJ whole genome shotgun (WGS) entry which is preliminary data.</text>
</comment>
<feature type="region of interest" description="Disordered" evidence="5">
    <location>
        <begin position="407"/>
        <end position="469"/>
    </location>
</feature>
<organism evidence="6 7">
    <name type="scientific">Calycina marina</name>
    <dbReference type="NCBI Taxonomy" id="1763456"/>
    <lineage>
        <taxon>Eukaryota</taxon>
        <taxon>Fungi</taxon>
        <taxon>Dikarya</taxon>
        <taxon>Ascomycota</taxon>
        <taxon>Pezizomycotina</taxon>
        <taxon>Leotiomycetes</taxon>
        <taxon>Helotiales</taxon>
        <taxon>Pezizellaceae</taxon>
        <taxon>Calycina</taxon>
    </lineage>
</organism>
<reference evidence="6" key="1">
    <citation type="journal article" date="2021" name="IMA Fungus">
        <title>Genomic characterization of three marine fungi, including Emericellopsis atlantica sp. nov. with signatures of a generalist lifestyle and marine biomass degradation.</title>
        <authorList>
            <person name="Hagestad O.C."/>
            <person name="Hou L."/>
            <person name="Andersen J.H."/>
            <person name="Hansen E.H."/>
            <person name="Altermark B."/>
            <person name="Li C."/>
            <person name="Kuhnert E."/>
            <person name="Cox R.J."/>
            <person name="Crous P.W."/>
            <person name="Spatafora J.W."/>
            <person name="Lail K."/>
            <person name="Amirebrahimi M."/>
            <person name="Lipzen A."/>
            <person name="Pangilinan J."/>
            <person name="Andreopoulos W."/>
            <person name="Hayes R.D."/>
            <person name="Ng V."/>
            <person name="Grigoriev I.V."/>
            <person name="Jackson S.A."/>
            <person name="Sutton T.D.S."/>
            <person name="Dobson A.D.W."/>
            <person name="Rama T."/>
        </authorList>
    </citation>
    <scope>NUCLEOTIDE SEQUENCE</scope>
    <source>
        <strain evidence="6">TRa3180A</strain>
    </source>
</reference>
<evidence type="ECO:0000313" key="6">
    <source>
        <dbReference type="EMBL" id="KAG9241511.1"/>
    </source>
</evidence>
<dbReference type="PANTHER" id="PTHR28293:SF1">
    <property type="entry name" value="NUCLEAR RIM PROTEIN 1"/>
    <property type="match status" value="1"/>
</dbReference>
<accession>A0A9P7YXJ9</accession>
<dbReference type="GO" id="GO:0012505">
    <property type="term" value="C:endomembrane system"/>
    <property type="evidence" value="ECO:0007669"/>
    <property type="project" value="UniProtKB-SubCell"/>
</dbReference>
<protein>
    <recommendedName>
        <fullName evidence="8">Meiotically up-regulated gene 154 protein</fullName>
    </recommendedName>
</protein>
<dbReference type="InterPro" id="IPR018819">
    <property type="entry name" value="Nur1/Mug154"/>
</dbReference>
<dbReference type="Proteomes" id="UP000887226">
    <property type="component" value="Unassembled WGS sequence"/>
</dbReference>
<feature type="compositionally biased region" description="Polar residues" evidence="5">
    <location>
        <begin position="458"/>
        <end position="469"/>
    </location>
</feature>
<evidence type="ECO:0000313" key="7">
    <source>
        <dbReference type="Proteomes" id="UP000887226"/>
    </source>
</evidence>
<proteinExistence type="predicted"/>
<dbReference type="OrthoDB" id="3363151at2759"/>
<dbReference type="GO" id="GO:0007096">
    <property type="term" value="P:regulation of exit from mitosis"/>
    <property type="evidence" value="ECO:0007669"/>
    <property type="project" value="TreeGrafter"/>
</dbReference>
<keyword evidence="7" id="KW-1185">Reference proteome</keyword>
<evidence type="ECO:0008006" key="8">
    <source>
        <dbReference type="Google" id="ProtNLM"/>
    </source>
</evidence>
<keyword evidence="3" id="KW-1133">Transmembrane helix</keyword>
<keyword evidence="4" id="KW-0472">Membrane</keyword>
<dbReference type="GO" id="GO:0043007">
    <property type="term" value="P:maintenance of rDNA"/>
    <property type="evidence" value="ECO:0007669"/>
    <property type="project" value="TreeGrafter"/>
</dbReference>
<evidence type="ECO:0000256" key="3">
    <source>
        <dbReference type="ARBA" id="ARBA00022989"/>
    </source>
</evidence>
<dbReference type="AlphaFoldDB" id="A0A9P7YXJ9"/>
<evidence type="ECO:0000256" key="2">
    <source>
        <dbReference type="ARBA" id="ARBA00022692"/>
    </source>
</evidence>
<feature type="compositionally biased region" description="Low complexity" evidence="5">
    <location>
        <begin position="353"/>
        <end position="363"/>
    </location>
</feature>
<comment type="subcellular location">
    <subcellularLocation>
        <location evidence="1">Endomembrane system</location>
        <topology evidence="1">Multi-pass membrane protein</topology>
    </subcellularLocation>
</comment>
<dbReference type="EMBL" id="MU254202">
    <property type="protein sequence ID" value="KAG9241511.1"/>
    <property type="molecule type" value="Genomic_DNA"/>
</dbReference>
<sequence length="469" mass="52267">MPKLVRRKPLLDRIKDYLNPGDFLLWASEELETVDWDSKQFATPLALGLHVIFLVAKANTENSSRVDDDVFGDGNLGSGWFNYCAVSIVYLLTSLSLLNAVYTFHRSRQYRLFENSIDSTPSTPSAHRVLVDTPPQSSPLQLLTTMLGDTSAEARAHPDPTRDVWEIAVWDPIPICLRLFCFFSPGHIMVYWLFLPTLTSDPRPSTTVFTTIVLELLMSAQLYLLQSNFSQQAKDSSLIHKEVMSEYDIKFVHPRLNPLVRDVGTQFSGPTYKQHGEVDTYTPAVILQRGYQTHPNPNYLKYVDRDNSSGITQKSLSPAPNGIYTPSAYNRAPSAVAHIMPLASIRQPQFRQSITGGVPTGTSTGDGGSLGVYSHANSPLKKTTSMYDMISPSEPPKNSLDMARREIQEQKDRSVSPAKRQSEFPRSGGSRRPFPEVDDARRTSDSSGFGFGVRSRPSGLNQSRGPSRF</sequence>
<dbReference type="Pfam" id="PF10332">
    <property type="entry name" value="DUF2418"/>
    <property type="match status" value="1"/>
</dbReference>